<gene>
    <name evidence="1" type="ORF">C1H46_026887</name>
</gene>
<organism evidence="1 2">
    <name type="scientific">Malus baccata</name>
    <name type="common">Siberian crab apple</name>
    <name type="synonym">Pyrus baccata</name>
    <dbReference type="NCBI Taxonomy" id="106549"/>
    <lineage>
        <taxon>Eukaryota</taxon>
        <taxon>Viridiplantae</taxon>
        <taxon>Streptophyta</taxon>
        <taxon>Embryophyta</taxon>
        <taxon>Tracheophyta</taxon>
        <taxon>Spermatophyta</taxon>
        <taxon>Magnoliopsida</taxon>
        <taxon>eudicotyledons</taxon>
        <taxon>Gunneridae</taxon>
        <taxon>Pentapetalae</taxon>
        <taxon>rosids</taxon>
        <taxon>fabids</taxon>
        <taxon>Rosales</taxon>
        <taxon>Rosaceae</taxon>
        <taxon>Amygdaloideae</taxon>
        <taxon>Maleae</taxon>
        <taxon>Malus</taxon>
    </lineage>
</organism>
<evidence type="ECO:0000313" key="1">
    <source>
        <dbReference type="EMBL" id="TQD87588.1"/>
    </source>
</evidence>
<reference evidence="1 2" key="1">
    <citation type="journal article" date="2019" name="G3 (Bethesda)">
        <title>Sequencing of a Wild Apple (Malus baccata) Genome Unravels the Differences Between Cultivated and Wild Apple Species Regarding Disease Resistance and Cold Tolerance.</title>
        <authorList>
            <person name="Chen X."/>
        </authorList>
    </citation>
    <scope>NUCLEOTIDE SEQUENCE [LARGE SCALE GENOMIC DNA]</scope>
    <source>
        <strain evidence="2">cv. Shandingzi</strain>
        <tissue evidence="1">Leaves</tissue>
    </source>
</reference>
<proteinExistence type="predicted"/>
<comment type="caution">
    <text evidence="1">The sequence shown here is derived from an EMBL/GenBank/DDBJ whole genome shotgun (WGS) entry which is preliminary data.</text>
</comment>
<evidence type="ECO:0000313" key="2">
    <source>
        <dbReference type="Proteomes" id="UP000315295"/>
    </source>
</evidence>
<dbReference type="AlphaFoldDB" id="A0A540LME8"/>
<sequence>MAKIEVELQMQSQLEELDSAHAKQQASDATHEAEITQYIDLAFVDEVKANDYQESFEKVIDKLRLEM</sequence>
<protein>
    <submittedName>
        <fullName evidence="1">Uncharacterized protein</fullName>
    </submittedName>
</protein>
<dbReference type="EMBL" id="VIEB01000532">
    <property type="protein sequence ID" value="TQD87588.1"/>
    <property type="molecule type" value="Genomic_DNA"/>
</dbReference>
<accession>A0A540LME8</accession>
<dbReference type="Proteomes" id="UP000315295">
    <property type="component" value="Unassembled WGS sequence"/>
</dbReference>
<name>A0A540LME8_MALBA</name>
<keyword evidence="2" id="KW-1185">Reference proteome</keyword>